<dbReference type="EMBL" id="JASHIF010000011">
    <property type="protein sequence ID" value="MDI9860547.1"/>
    <property type="molecule type" value="Genomic_DNA"/>
</dbReference>
<dbReference type="RefSeq" id="WP_095160118.1">
    <property type="nucleotide sequence ID" value="NZ_JASHIF010000011.1"/>
</dbReference>
<name>A0ABT6YAP3_9BACT</name>
<accession>A0ABT6YAP3</accession>
<comment type="caution">
    <text evidence="2">The sequence shown here is derived from an EMBL/GenBank/DDBJ whole genome shotgun (WGS) entry which is preliminary data.</text>
</comment>
<dbReference type="Gene3D" id="1.20.120.330">
    <property type="entry name" value="Nucleotidyltransferases domain 2"/>
    <property type="match status" value="1"/>
</dbReference>
<gene>
    <name evidence="2" type="ORF">QM524_15135</name>
</gene>
<organism evidence="2 3">
    <name type="scientific">Flectobacillus roseus</name>
    <dbReference type="NCBI Taxonomy" id="502259"/>
    <lineage>
        <taxon>Bacteria</taxon>
        <taxon>Pseudomonadati</taxon>
        <taxon>Bacteroidota</taxon>
        <taxon>Cytophagia</taxon>
        <taxon>Cytophagales</taxon>
        <taxon>Flectobacillaceae</taxon>
        <taxon>Flectobacillus</taxon>
    </lineage>
</organism>
<reference evidence="2 3" key="1">
    <citation type="submission" date="2023-05" db="EMBL/GenBank/DDBJ databases">
        <title>Novel species of genus Flectobacillus isolated from stream in China.</title>
        <authorList>
            <person name="Lu H."/>
        </authorList>
    </citation>
    <scope>NUCLEOTIDE SEQUENCE [LARGE SCALE GENOMIC DNA]</scope>
    <source>
        <strain evidence="2 3">KCTC 42575</strain>
    </source>
</reference>
<dbReference type="Proteomes" id="UP001236507">
    <property type="component" value="Unassembled WGS sequence"/>
</dbReference>
<dbReference type="InterPro" id="IPR007842">
    <property type="entry name" value="HEPN_dom"/>
</dbReference>
<evidence type="ECO:0000313" key="2">
    <source>
        <dbReference type="EMBL" id="MDI9860547.1"/>
    </source>
</evidence>
<evidence type="ECO:0000259" key="1">
    <source>
        <dbReference type="Pfam" id="PF05168"/>
    </source>
</evidence>
<keyword evidence="3" id="KW-1185">Reference proteome</keyword>
<protein>
    <submittedName>
        <fullName evidence="2">HEPN domain-containing protein</fullName>
    </submittedName>
</protein>
<sequence>MKNYILRAEDEIESAKYLYQNDFYRGTLNHCYYACTWLMRGLLAERGIVIKMLDSAFSFFEEYIIKSEPVPNSIQQFIKMLVKEYQVLQKDIAGDFMADEILSYIEKTEDFLYFVKDQADLAERSN</sequence>
<dbReference type="Pfam" id="PF05168">
    <property type="entry name" value="HEPN"/>
    <property type="match status" value="1"/>
</dbReference>
<proteinExistence type="predicted"/>
<evidence type="ECO:0000313" key="3">
    <source>
        <dbReference type="Proteomes" id="UP001236507"/>
    </source>
</evidence>
<feature type="domain" description="HEPN" evidence="1">
    <location>
        <begin position="2"/>
        <end position="117"/>
    </location>
</feature>